<sequence length="102" mass="10854">MSSTTENLARIGEALAVVAATIHRTNAKTEAASDEDQARSTLSALADVENLRVQAQVEAVYAGRYEAGLEPDEIAALLGEDELRIRGLIYTYASAAMKGAEK</sequence>
<dbReference type="Proteomes" id="UP000310458">
    <property type="component" value="Unassembled WGS sequence"/>
</dbReference>
<evidence type="ECO:0000313" key="2">
    <source>
        <dbReference type="Proteomes" id="UP000310458"/>
    </source>
</evidence>
<comment type="caution">
    <text evidence="1">The sequence shown here is derived from an EMBL/GenBank/DDBJ whole genome shotgun (WGS) entry which is preliminary data.</text>
</comment>
<proteinExistence type="predicted"/>
<name>A0A5R9B7B6_9MICC</name>
<keyword evidence="2" id="KW-1185">Reference proteome</keyword>
<organism evidence="1 2">
    <name type="scientific">Nesterenkonia salmonea</name>
    <dbReference type="NCBI Taxonomy" id="1804987"/>
    <lineage>
        <taxon>Bacteria</taxon>
        <taxon>Bacillati</taxon>
        <taxon>Actinomycetota</taxon>
        <taxon>Actinomycetes</taxon>
        <taxon>Micrococcales</taxon>
        <taxon>Micrococcaceae</taxon>
        <taxon>Nesterenkonia</taxon>
    </lineage>
</organism>
<dbReference type="RefSeq" id="WP_138254179.1">
    <property type="nucleotide sequence ID" value="NZ_VAVZ01000053.1"/>
</dbReference>
<dbReference type="AlphaFoldDB" id="A0A5R9B7B6"/>
<accession>A0A5R9B7B6</accession>
<dbReference type="EMBL" id="VAVZ01000053">
    <property type="protein sequence ID" value="TLP93010.1"/>
    <property type="molecule type" value="Genomic_DNA"/>
</dbReference>
<evidence type="ECO:0000313" key="1">
    <source>
        <dbReference type="EMBL" id="TLP93010.1"/>
    </source>
</evidence>
<protein>
    <submittedName>
        <fullName evidence="1">Uncharacterized protein</fullName>
    </submittedName>
</protein>
<gene>
    <name evidence="1" type="ORF">FEF26_14095</name>
</gene>
<reference evidence="1 2" key="1">
    <citation type="submission" date="2019-05" db="EMBL/GenBank/DDBJ databases">
        <title>Nesterenkonia sp. GY074 isolated from the Southern Atlantic Ocean.</title>
        <authorList>
            <person name="Zhang G."/>
        </authorList>
    </citation>
    <scope>NUCLEOTIDE SEQUENCE [LARGE SCALE GENOMIC DNA]</scope>
    <source>
        <strain evidence="1 2">GY074</strain>
    </source>
</reference>